<evidence type="ECO:0000256" key="4">
    <source>
        <dbReference type="ARBA" id="ARBA00023136"/>
    </source>
</evidence>
<dbReference type="RefSeq" id="WP_048897714.1">
    <property type="nucleotide sequence ID" value="NZ_AP024853.1"/>
</dbReference>
<evidence type="ECO:0000259" key="6">
    <source>
        <dbReference type="Pfam" id="PF25963"/>
    </source>
</evidence>
<sequence>MLKRYLLTLILVVTASVILYSHYLTYTQNPWTRDGQVRAYVIQITPRVTGQIKKMYIEDNAQVKKGEVLFEIDDSVYKNNLNKALASQKQAIALLNKAKNEERRSLNLIKRTPGAIPTLTLNNLHNAVETAQASVFAADAQIDAAQLDLTFTRITAPTDGYITNLSHRVGSQVVANTPVVALIDQNSFWIEGFFKETDLQNVNPKDKTLVTLMMHDDQPLKGEIQSIGYGIAKQDGSTGNALLPNVNPNFQWIRLAQRIPVKVHLKQMPQQLQLRVGMTASIKIIKDKTSV</sequence>
<gene>
    <name evidence="7" type="ORF">C9I94_09745</name>
</gene>
<evidence type="ECO:0000256" key="3">
    <source>
        <dbReference type="ARBA" id="ARBA00022989"/>
    </source>
</evidence>
<dbReference type="InterPro" id="IPR058625">
    <property type="entry name" value="MdtA-like_BSH"/>
</dbReference>
<comment type="caution">
    <text evidence="7">The sequence shown here is derived from an EMBL/GenBank/DDBJ whole genome shotgun (WGS) entry which is preliminary data.</text>
</comment>
<evidence type="ECO:0000313" key="8">
    <source>
        <dbReference type="Proteomes" id="UP000240481"/>
    </source>
</evidence>
<evidence type="ECO:0000313" key="7">
    <source>
        <dbReference type="EMBL" id="PSW25075.1"/>
    </source>
</evidence>
<protein>
    <submittedName>
        <fullName evidence="7">HlyD family secretion protein</fullName>
    </submittedName>
</protein>
<keyword evidence="3" id="KW-1133">Transmembrane helix</keyword>
<dbReference type="GO" id="GO:0022857">
    <property type="term" value="F:transmembrane transporter activity"/>
    <property type="evidence" value="ECO:0007669"/>
    <property type="project" value="InterPro"/>
</dbReference>
<proteinExistence type="inferred from homology"/>
<keyword evidence="8" id="KW-1185">Reference proteome</keyword>
<dbReference type="InterPro" id="IPR006143">
    <property type="entry name" value="RND_pump_MFP"/>
</dbReference>
<dbReference type="OrthoDB" id="9811754at2"/>
<accession>A0A0J8VFZ1</accession>
<dbReference type="Gene3D" id="2.40.30.170">
    <property type="match status" value="1"/>
</dbReference>
<dbReference type="Pfam" id="PF25917">
    <property type="entry name" value="BSH_RND"/>
    <property type="match status" value="1"/>
</dbReference>
<organism evidence="7 8">
    <name type="scientific">Photobacterium swingsii</name>
    <dbReference type="NCBI Taxonomy" id="680026"/>
    <lineage>
        <taxon>Bacteria</taxon>
        <taxon>Pseudomonadati</taxon>
        <taxon>Pseudomonadota</taxon>
        <taxon>Gammaproteobacteria</taxon>
        <taxon>Vibrionales</taxon>
        <taxon>Vibrionaceae</taxon>
        <taxon>Photobacterium</taxon>
    </lineage>
</organism>
<dbReference type="Gene3D" id="2.40.50.100">
    <property type="match status" value="1"/>
</dbReference>
<evidence type="ECO:0000256" key="2">
    <source>
        <dbReference type="ARBA" id="ARBA00022692"/>
    </source>
</evidence>
<dbReference type="STRING" id="680026.AB733_04590"/>
<dbReference type="PANTHER" id="PTHR30367">
    <property type="entry name" value="P-HYDROXYBENZOIC ACID EFFLUX PUMP SUBUNIT AAEA-RELATED"/>
    <property type="match status" value="1"/>
</dbReference>
<keyword evidence="4" id="KW-0472">Membrane</keyword>
<feature type="domain" description="Multidrug resistance protein MdtA-like barrel-sandwich hybrid" evidence="5">
    <location>
        <begin position="42"/>
        <end position="183"/>
    </location>
</feature>
<dbReference type="Pfam" id="PF25963">
    <property type="entry name" value="Beta-barrel_AAEA"/>
    <property type="match status" value="1"/>
</dbReference>
<name>A0A0J8VFZ1_9GAMM</name>
<dbReference type="AlphaFoldDB" id="A0A0J8VFZ1"/>
<dbReference type="Proteomes" id="UP000240481">
    <property type="component" value="Unassembled WGS sequence"/>
</dbReference>
<comment type="similarity">
    <text evidence="1">Belongs to the membrane fusion protein (MFP) (TC 8.A.1) family.</text>
</comment>
<dbReference type="GO" id="GO:0016020">
    <property type="term" value="C:membrane"/>
    <property type="evidence" value="ECO:0007669"/>
    <property type="project" value="InterPro"/>
</dbReference>
<reference evidence="7 8" key="1">
    <citation type="submission" date="2018-01" db="EMBL/GenBank/DDBJ databases">
        <title>Whole genome sequencing of Histamine producing bacteria.</title>
        <authorList>
            <person name="Butler K."/>
        </authorList>
    </citation>
    <scope>NUCLEOTIDE SEQUENCE [LARGE SCALE GENOMIC DNA]</scope>
    <source>
        <strain evidence="7 8">DSM 24669</strain>
    </source>
</reference>
<dbReference type="InterPro" id="IPR050393">
    <property type="entry name" value="MFP_Efflux_Pump"/>
</dbReference>
<evidence type="ECO:0000259" key="5">
    <source>
        <dbReference type="Pfam" id="PF25917"/>
    </source>
</evidence>
<keyword evidence="2" id="KW-0812">Transmembrane</keyword>
<dbReference type="InterPro" id="IPR058634">
    <property type="entry name" value="AaeA-lik-b-barrel"/>
</dbReference>
<dbReference type="PANTHER" id="PTHR30367:SF1">
    <property type="entry name" value="MULTIDRUG RESISTANCE PROTEIN MDTN"/>
    <property type="match status" value="1"/>
</dbReference>
<evidence type="ECO:0000256" key="1">
    <source>
        <dbReference type="ARBA" id="ARBA00009477"/>
    </source>
</evidence>
<feature type="domain" description="p-hydroxybenzoic acid efflux pump subunit AaeA-like beta-barrel" evidence="6">
    <location>
        <begin position="187"/>
        <end position="284"/>
    </location>
</feature>
<dbReference type="NCBIfam" id="TIGR01730">
    <property type="entry name" value="RND_mfp"/>
    <property type="match status" value="1"/>
</dbReference>
<dbReference type="EMBL" id="PYLZ01000004">
    <property type="protein sequence ID" value="PSW25075.1"/>
    <property type="molecule type" value="Genomic_DNA"/>
</dbReference>
<dbReference type="SUPFAM" id="SSF111369">
    <property type="entry name" value="HlyD-like secretion proteins"/>
    <property type="match status" value="1"/>
</dbReference>